<evidence type="ECO:0000313" key="8">
    <source>
        <dbReference type="Proteomes" id="UP000304900"/>
    </source>
</evidence>
<feature type="domain" description="Radical SAM core" evidence="6">
    <location>
        <begin position="21"/>
        <end position="239"/>
    </location>
</feature>
<dbReference type="PANTHER" id="PTHR11228">
    <property type="entry name" value="RADICAL SAM DOMAIN PROTEIN"/>
    <property type="match status" value="1"/>
</dbReference>
<keyword evidence="2" id="KW-0949">S-adenosyl-L-methionine</keyword>
<dbReference type="GO" id="GO:0051536">
    <property type="term" value="F:iron-sulfur cluster binding"/>
    <property type="evidence" value="ECO:0007669"/>
    <property type="project" value="UniProtKB-KW"/>
</dbReference>
<dbReference type="CDD" id="cd01335">
    <property type="entry name" value="Radical_SAM"/>
    <property type="match status" value="1"/>
</dbReference>
<dbReference type="InterPro" id="IPR023885">
    <property type="entry name" value="4Fe4S-binding_SPASM_dom"/>
</dbReference>
<dbReference type="AlphaFoldDB" id="A0A4U6D2Q7"/>
<dbReference type="SFLD" id="SFLDS00029">
    <property type="entry name" value="Radical_SAM"/>
    <property type="match status" value="1"/>
</dbReference>
<evidence type="ECO:0000256" key="1">
    <source>
        <dbReference type="ARBA" id="ARBA00001966"/>
    </source>
</evidence>
<evidence type="ECO:0000256" key="4">
    <source>
        <dbReference type="ARBA" id="ARBA00023004"/>
    </source>
</evidence>
<dbReference type="InterPro" id="IPR050377">
    <property type="entry name" value="Radical_SAM_PqqE_MftC-like"/>
</dbReference>
<name>A0A4U6D2Q7_9BACT</name>
<evidence type="ECO:0000256" key="5">
    <source>
        <dbReference type="ARBA" id="ARBA00023014"/>
    </source>
</evidence>
<keyword evidence="5" id="KW-0411">Iron-sulfur</keyword>
<keyword evidence="8" id="KW-1185">Reference proteome</keyword>
<dbReference type="Gene3D" id="3.20.20.70">
    <property type="entry name" value="Aldolase class I"/>
    <property type="match status" value="1"/>
</dbReference>
<dbReference type="SFLD" id="SFLDG01067">
    <property type="entry name" value="SPASM/twitch_domain_containing"/>
    <property type="match status" value="1"/>
</dbReference>
<dbReference type="Pfam" id="PF04055">
    <property type="entry name" value="Radical_SAM"/>
    <property type="match status" value="1"/>
</dbReference>
<dbReference type="PANTHER" id="PTHR11228:SF7">
    <property type="entry name" value="PQQA PEPTIDE CYCLASE"/>
    <property type="match status" value="1"/>
</dbReference>
<sequence length="349" mass="39949">MNRQGLYHTFQRFRTLQTGTISALPIVILMPHSACNCRCVMCDIWKDNKNVKQITERDVRDLLISFKKFGVQQVVMSGGEALLNRNFFSLCAILKQQNIKITLLSTGLSIKKNALQILDYIDDLIVSLDGDQLVHDQIRDVSGAFDKLNEGVEHLRLLAPAYKITSRTVIHRLNFRNWRAIIEAGREMGLNQMSFLPADVSSQAFNRETAWTEPRQHEILPSEFELPLFREVVRKMSIDNKSDFSSRFIAESPTKIQDIYHYYAAFYGHNEFPFKQCNAPWVSTVIEADGSVRPCFFHEAVGNIHEHSLEEILNGEKAARFRKTLNVRQNPTCIKCVCSLNLSPLAKLD</sequence>
<dbReference type="GO" id="GO:0046872">
    <property type="term" value="F:metal ion binding"/>
    <property type="evidence" value="ECO:0007669"/>
    <property type="project" value="UniProtKB-KW"/>
</dbReference>
<accession>A0A4U6D2Q7</accession>
<keyword evidence="4" id="KW-0408">Iron</keyword>
<reference evidence="7 8" key="1">
    <citation type="submission" date="2019-05" db="EMBL/GenBank/DDBJ databases">
        <title>Dyadobacter AR-3-8 sp. nov., isolated from arctic soil.</title>
        <authorList>
            <person name="Chaudhary D.K."/>
        </authorList>
    </citation>
    <scope>NUCLEOTIDE SEQUENCE [LARGE SCALE GENOMIC DNA]</scope>
    <source>
        <strain evidence="7 8">AR-3-8</strain>
    </source>
</reference>
<evidence type="ECO:0000256" key="2">
    <source>
        <dbReference type="ARBA" id="ARBA00022691"/>
    </source>
</evidence>
<dbReference type="EMBL" id="SZVO01000009">
    <property type="protein sequence ID" value="TKT90605.1"/>
    <property type="molecule type" value="Genomic_DNA"/>
</dbReference>
<dbReference type="OrthoDB" id="7021155at2"/>
<evidence type="ECO:0000256" key="3">
    <source>
        <dbReference type="ARBA" id="ARBA00022723"/>
    </source>
</evidence>
<proteinExistence type="predicted"/>
<dbReference type="SUPFAM" id="SSF102114">
    <property type="entry name" value="Radical SAM enzymes"/>
    <property type="match status" value="1"/>
</dbReference>
<comment type="cofactor">
    <cofactor evidence="1">
        <name>[4Fe-4S] cluster</name>
        <dbReference type="ChEBI" id="CHEBI:49883"/>
    </cofactor>
</comment>
<evidence type="ECO:0000259" key="6">
    <source>
        <dbReference type="PROSITE" id="PS51918"/>
    </source>
</evidence>
<dbReference type="InterPro" id="IPR013785">
    <property type="entry name" value="Aldolase_TIM"/>
</dbReference>
<evidence type="ECO:0000313" key="7">
    <source>
        <dbReference type="EMBL" id="TKT90605.1"/>
    </source>
</evidence>
<dbReference type="InterPro" id="IPR007197">
    <property type="entry name" value="rSAM"/>
</dbReference>
<keyword evidence="3" id="KW-0479">Metal-binding</keyword>
<dbReference type="GO" id="GO:0003824">
    <property type="term" value="F:catalytic activity"/>
    <property type="evidence" value="ECO:0007669"/>
    <property type="project" value="InterPro"/>
</dbReference>
<dbReference type="Pfam" id="PF13186">
    <property type="entry name" value="SPASM"/>
    <property type="match status" value="1"/>
</dbReference>
<dbReference type="Proteomes" id="UP000304900">
    <property type="component" value="Unassembled WGS sequence"/>
</dbReference>
<comment type="caution">
    <text evidence="7">The sequence shown here is derived from an EMBL/GenBank/DDBJ whole genome shotgun (WGS) entry which is preliminary data.</text>
</comment>
<organism evidence="7 8">
    <name type="scientific">Dyadobacter frigoris</name>
    <dbReference type="NCBI Taxonomy" id="2576211"/>
    <lineage>
        <taxon>Bacteria</taxon>
        <taxon>Pseudomonadati</taxon>
        <taxon>Bacteroidota</taxon>
        <taxon>Cytophagia</taxon>
        <taxon>Cytophagales</taxon>
        <taxon>Spirosomataceae</taxon>
        <taxon>Dyadobacter</taxon>
    </lineage>
</organism>
<gene>
    <name evidence="7" type="ORF">FDK13_19985</name>
</gene>
<dbReference type="RefSeq" id="WP_137341773.1">
    <property type="nucleotide sequence ID" value="NZ_BSQH01000002.1"/>
</dbReference>
<dbReference type="PROSITE" id="PS51918">
    <property type="entry name" value="RADICAL_SAM"/>
    <property type="match status" value="1"/>
</dbReference>
<protein>
    <submittedName>
        <fullName evidence="7">Radical SAM protein</fullName>
    </submittedName>
</protein>
<dbReference type="InterPro" id="IPR058240">
    <property type="entry name" value="rSAM_sf"/>
</dbReference>
<dbReference type="CDD" id="cd21109">
    <property type="entry name" value="SPASM"/>
    <property type="match status" value="1"/>
</dbReference>